<organism evidence="1 2">
    <name type="scientific">Cercospora zeae-maydis SCOH1-5</name>
    <dbReference type="NCBI Taxonomy" id="717836"/>
    <lineage>
        <taxon>Eukaryota</taxon>
        <taxon>Fungi</taxon>
        <taxon>Dikarya</taxon>
        <taxon>Ascomycota</taxon>
        <taxon>Pezizomycotina</taxon>
        <taxon>Dothideomycetes</taxon>
        <taxon>Dothideomycetidae</taxon>
        <taxon>Mycosphaerellales</taxon>
        <taxon>Mycosphaerellaceae</taxon>
        <taxon>Cercospora</taxon>
    </lineage>
</organism>
<evidence type="ECO:0000313" key="2">
    <source>
        <dbReference type="Proteomes" id="UP000799539"/>
    </source>
</evidence>
<dbReference type="AlphaFoldDB" id="A0A6A6FC23"/>
<keyword evidence="2" id="KW-1185">Reference proteome</keyword>
<proteinExistence type="predicted"/>
<sequence>MRYLSLRHADIAFLLRSFTLTSGLGQGSGDICVTQRHLLMIEVPQDVCCQDKRAAVAEGISCSLLPPRNKPDTS</sequence>
<dbReference type="EMBL" id="ML992678">
    <property type="protein sequence ID" value="KAF2211029.1"/>
    <property type="molecule type" value="Genomic_DNA"/>
</dbReference>
<reference evidence="1" key="1">
    <citation type="journal article" date="2020" name="Stud. Mycol.">
        <title>101 Dothideomycetes genomes: a test case for predicting lifestyles and emergence of pathogens.</title>
        <authorList>
            <person name="Haridas S."/>
            <person name="Albert R."/>
            <person name="Binder M."/>
            <person name="Bloem J."/>
            <person name="Labutti K."/>
            <person name="Salamov A."/>
            <person name="Andreopoulos B."/>
            <person name="Baker S."/>
            <person name="Barry K."/>
            <person name="Bills G."/>
            <person name="Bluhm B."/>
            <person name="Cannon C."/>
            <person name="Castanera R."/>
            <person name="Culley D."/>
            <person name="Daum C."/>
            <person name="Ezra D."/>
            <person name="Gonzalez J."/>
            <person name="Henrissat B."/>
            <person name="Kuo A."/>
            <person name="Liang C."/>
            <person name="Lipzen A."/>
            <person name="Lutzoni F."/>
            <person name="Magnuson J."/>
            <person name="Mondo S."/>
            <person name="Nolan M."/>
            <person name="Ohm R."/>
            <person name="Pangilinan J."/>
            <person name="Park H.-J."/>
            <person name="Ramirez L."/>
            <person name="Alfaro M."/>
            <person name="Sun H."/>
            <person name="Tritt A."/>
            <person name="Yoshinaga Y."/>
            <person name="Zwiers L.-H."/>
            <person name="Turgeon B."/>
            <person name="Goodwin S."/>
            <person name="Spatafora J."/>
            <person name="Crous P."/>
            <person name="Grigoriev I."/>
        </authorList>
    </citation>
    <scope>NUCLEOTIDE SEQUENCE</scope>
    <source>
        <strain evidence="1">SCOH1-5</strain>
    </source>
</reference>
<accession>A0A6A6FC23</accession>
<gene>
    <name evidence="1" type="ORF">CERZMDRAFT_91015</name>
</gene>
<protein>
    <submittedName>
        <fullName evidence="1">Uncharacterized protein</fullName>
    </submittedName>
</protein>
<evidence type="ECO:0000313" key="1">
    <source>
        <dbReference type="EMBL" id="KAF2211029.1"/>
    </source>
</evidence>
<name>A0A6A6FC23_9PEZI</name>
<dbReference type="Proteomes" id="UP000799539">
    <property type="component" value="Unassembled WGS sequence"/>
</dbReference>